<evidence type="ECO:0000313" key="4">
    <source>
        <dbReference type="EMBL" id="CCH56623.1"/>
    </source>
</evidence>
<keyword evidence="1" id="KW-0732">Signal</keyword>
<dbReference type="InterPro" id="IPR017853">
    <property type="entry name" value="GH"/>
</dbReference>
<evidence type="ECO:0000313" key="5">
    <source>
        <dbReference type="Proteomes" id="UP000009309"/>
    </source>
</evidence>
<keyword evidence="5" id="KW-1185">Reference proteome</keyword>
<reference evidence="4 5" key="1">
    <citation type="journal article" date="2012" name="J. Bacteriol.">
        <title>Genome Sequence of the Filamentous Bacterium Fibrisoma limi BUZ 3T.</title>
        <authorList>
            <person name="Filippini M."/>
            <person name="Qi W."/>
            <person name="Jaenicke S."/>
            <person name="Goesmann A."/>
            <person name="Smits T.H."/>
            <person name="Bagheri H.C."/>
        </authorList>
    </citation>
    <scope>NUCLEOTIDE SEQUENCE [LARGE SCALE GENOMIC DNA]</scope>
    <source>
        <strain evidence="5">BUZ 3T</strain>
    </source>
</reference>
<dbReference type="Gene3D" id="3.20.20.80">
    <property type="entry name" value="Glycosidases"/>
    <property type="match status" value="1"/>
</dbReference>
<feature type="signal peptide" evidence="1">
    <location>
        <begin position="1"/>
        <end position="19"/>
    </location>
</feature>
<dbReference type="Pfam" id="PF13204">
    <property type="entry name" value="Apiosidase"/>
    <property type="match status" value="1"/>
</dbReference>
<comment type="caution">
    <text evidence="4">The sequence shown here is derived from an EMBL/GenBank/DDBJ whole genome shotgun (WGS) entry which is preliminary data.</text>
</comment>
<evidence type="ECO:0000256" key="1">
    <source>
        <dbReference type="SAM" id="SignalP"/>
    </source>
</evidence>
<dbReference type="STRING" id="1185876.BN8_06001"/>
<feature type="domain" description="Apiosidase-like catalytic" evidence="3">
    <location>
        <begin position="31"/>
        <end position="362"/>
    </location>
</feature>
<feature type="domain" description="Putative collagen-binding" evidence="2">
    <location>
        <begin position="365"/>
        <end position="455"/>
    </location>
</feature>
<dbReference type="RefSeq" id="WP_009285188.1">
    <property type="nucleotide sequence ID" value="NZ_CAIT01000009.1"/>
</dbReference>
<organism evidence="4 5">
    <name type="scientific">Fibrisoma limi BUZ 3</name>
    <dbReference type="NCBI Taxonomy" id="1185876"/>
    <lineage>
        <taxon>Bacteria</taxon>
        <taxon>Pseudomonadati</taxon>
        <taxon>Bacteroidota</taxon>
        <taxon>Cytophagia</taxon>
        <taxon>Cytophagales</taxon>
        <taxon>Spirosomataceae</taxon>
        <taxon>Fibrisoma</taxon>
    </lineage>
</organism>
<dbReference type="EMBL" id="CAIT01000009">
    <property type="protein sequence ID" value="CCH56623.1"/>
    <property type="molecule type" value="Genomic_DNA"/>
</dbReference>
<protein>
    <recommendedName>
        <fullName evidence="6">DUF4038 domain-containing protein</fullName>
    </recommendedName>
</protein>
<dbReference type="Pfam" id="PF12904">
    <property type="entry name" value="Collagen_bind_2"/>
    <property type="match status" value="1"/>
</dbReference>
<dbReference type="Proteomes" id="UP000009309">
    <property type="component" value="Unassembled WGS sequence"/>
</dbReference>
<dbReference type="SUPFAM" id="SSF51445">
    <property type="entry name" value="(Trans)glycosidases"/>
    <property type="match status" value="1"/>
</dbReference>
<dbReference type="eggNOG" id="COG2730">
    <property type="taxonomic scope" value="Bacteria"/>
</dbReference>
<dbReference type="OrthoDB" id="59486at2"/>
<evidence type="ECO:0000259" key="2">
    <source>
        <dbReference type="Pfam" id="PF12904"/>
    </source>
</evidence>
<name>I2GRU5_9BACT</name>
<sequence length="468" mass="52911">MKKHILLAGFLVLHGWAMAQKPFAHGPLKVSDNKRYLVHQDGTPFFYLGDTAWELFHRTNREEADRYLKRRAEQGFTVIQAVALAELDGLNDPNANGDKPLLNNDPTTPNEAYFKHVDYIIDKAAEYGLVIGLLPTWGDKVFKDRWGKGPEVFTLQNARTYGRYLGNRYKNRQNIIWVMGGDRIPRDGSQDVAIWRTMAEGVQEGVGGADKALMSFHPQPNSLEDGGSSKWFHQNSWLDFNMLQNGHCRDTPTHDKIAFVYNNRTPIKPVMDAEPIYEDHPVCFNAKDLGTSNAYDVRKYAYLDLFAGAHGHTYGCHDIWQMYAPGREPINGPHMAWFDALELPGANQMKFVRKLIESRPILDRVPDQSLIVENNYPTAERIQATRGKDYAFVYSSAGKPFTVNMGKISGGQVTAYWFDPRKGEVKQAGSFTNKGQQKFAPPAAGYGQDWVLILDDAAKQYPMLTMNP</sequence>
<accession>I2GRU5</accession>
<dbReference type="PANTHER" id="PTHR37836">
    <property type="entry name" value="LMO1036 PROTEIN"/>
    <property type="match status" value="1"/>
</dbReference>
<gene>
    <name evidence="4" type="ORF">BN8_06001</name>
</gene>
<proteinExistence type="predicted"/>
<dbReference type="InterPro" id="IPR024749">
    <property type="entry name" value="Collagen-bd_put"/>
</dbReference>
<dbReference type="PANTHER" id="PTHR37836:SF3">
    <property type="entry name" value="ENDOGLUCANASE"/>
    <property type="match status" value="1"/>
</dbReference>
<dbReference type="InterPro" id="IPR025277">
    <property type="entry name" value="Apiosidase-like_cat_dom"/>
</dbReference>
<evidence type="ECO:0000259" key="3">
    <source>
        <dbReference type="Pfam" id="PF13204"/>
    </source>
</evidence>
<dbReference type="AlphaFoldDB" id="I2GRU5"/>
<feature type="chain" id="PRO_5003659775" description="DUF4038 domain-containing protein" evidence="1">
    <location>
        <begin position="20"/>
        <end position="468"/>
    </location>
</feature>
<evidence type="ECO:0008006" key="6">
    <source>
        <dbReference type="Google" id="ProtNLM"/>
    </source>
</evidence>